<organism evidence="3 4">
    <name type="scientific">Heterostelium pallidum (strain ATCC 26659 / Pp 5 / PN500)</name>
    <name type="common">Cellular slime mold</name>
    <name type="synonym">Polysphondylium pallidum</name>
    <dbReference type="NCBI Taxonomy" id="670386"/>
    <lineage>
        <taxon>Eukaryota</taxon>
        <taxon>Amoebozoa</taxon>
        <taxon>Evosea</taxon>
        <taxon>Eumycetozoa</taxon>
        <taxon>Dictyostelia</taxon>
        <taxon>Acytosteliales</taxon>
        <taxon>Acytosteliaceae</taxon>
        <taxon>Heterostelium</taxon>
    </lineage>
</organism>
<sequence length="116" mass="13300">MDNFDLEIKAAIDDISFGVENVTILRDHQKSDVGSGVVMLQVICHEQFILLIRMSMIDGFQVLEYIDNNSNNNSNSKDINQSFDSLSSLLMNYSDKYQLAFQQQLFNRLSKLSQQN</sequence>
<dbReference type="SUPFAM" id="SSF103107">
    <property type="entry name" value="Hypothetical protein c14orf129, hspc210"/>
    <property type="match status" value="1"/>
</dbReference>
<dbReference type="InParanoid" id="D3B150"/>
<keyword evidence="4" id="KW-1185">Reference proteome</keyword>
<dbReference type="EMBL" id="ADBJ01000008">
    <property type="protein sequence ID" value="EFA85024.1"/>
    <property type="molecule type" value="Genomic_DNA"/>
</dbReference>
<dbReference type="RefSeq" id="XP_020437134.1">
    <property type="nucleotide sequence ID" value="XM_020573017.1"/>
</dbReference>
<dbReference type="GO" id="GO:0060828">
    <property type="term" value="P:regulation of canonical Wnt signaling pathway"/>
    <property type="evidence" value="ECO:0007669"/>
    <property type="project" value="InterPro"/>
</dbReference>
<dbReference type="PANTHER" id="PTHR12490">
    <property type="entry name" value="GSK3B-INTERACTING PROTEIN"/>
    <property type="match status" value="1"/>
</dbReference>
<name>D3B150_HETP5</name>
<dbReference type="Proteomes" id="UP000001396">
    <property type="component" value="Unassembled WGS sequence"/>
</dbReference>
<dbReference type="GeneID" id="31357546"/>
<evidence type="ECO:0000313" key="4">
    <source>
        <dbReference type="Proteomes" id="UP000001396"/>
    </source>
</evidence>
<dbReference type="Gene3D" id="3.30.2280.10">
    <property type="entry name" value="Hypothetical protein (hspc210)"/>
    <property type="match status" value="1"/>
</dbReference>
<dbReference type="InterPro" id="IPR023231">
    <property type="entry name" value="GSKIP_dom_sf"/>
</dbReference>
<protein>
    <recommendedName>
        <fullName evidence="2">GSKIP domain-containing protein</fullName>
    </recommendedName>
</protein>
<feature type="domain" description="GSKIP" evidence="2">
    <location>
        <begin position="5"/>
        <end position="112"/>
    </location>
</feature>
<evidence type="ECO:0000259" key="2">
    <source>
        <dbReference type="Pfam" id="PF05303"/>
    </source>
</evidence>
<gene>
    <name evidence="3" type="ORF">PPL_02020</name>
</gene>
<dbReference type="FunCoup" id="D3B150">
    <property type="interactions" value="109"/>
</dbReference>
<evidence type="ECO:0000256" key="1">
    <source>
        <dbReference type="ARBA" id="ARBA00009571"/>
    </source>
</evidence>
<proteinExistence type="inferred from homology"/>
<comment type="caution">
    <text evidence="3">The sequence shown here is derived from an EMBL/GenBank/DDBJ whole genome shotgun (WGS) entry which is preliminary data.</text>
</comment>
<accession>D3B150</accession>
<comment type="similarity">
    <text evidence="1">Belongs to the GSKIP family.</text>
</comment>
<dbReference type="OMA" id="NIECHEP"/>
<dbReference type="PANTHER" id="PTHR12490:SF4">
    <property type="entry name" value="GSK3B-INTERACTING PROTEIN"/>
    <property type="match status" value="1"/>
</dbReference>
<dbReference type="GO" id="GO:0051018">
    <property type="term" value="F:protein kinase A binding"/>
    <property type="evidence" value="ECO:0007669"/>
    <property type="project" value="TreeGrafter"/>
</dbReference>
<dbReference type="GO" id="GO:0019207">
    <property type="term" value="F:kinase regulator activity"/>
    <property type="evidence" value="ECO:0007669"/>
    <property type="project" value="TreeGrafter"/>
</dbReference>
<dbReference type="InterPro" id="IPR007967">
    <property type="entry name" value="GSKIP_dom"/>
</dbReference>
<dbReference type="AlphaFoldDB" id="D3B150"/>
<evidence type="ECO:0000313" key="3">
    <source>
        <dbReference type="EMBL" id="EFA85024.1"/>
    </source>
</evidence>
<dbReference type="GO" id="GO:0005737">
    <property type="term" value="C:cytoplasm"/>
    <property type="evidence" value="ECO:0007669"/>
    <property type="project" value="TreeGrafter"/>
</dbReference>
<dbReference type="InterPro" id="IPR037395">
    <property type="entry name" value="GSKIP"/>
</dbReference>
<dbReference type="Pfam" id="PF05303">
    <property type="entry name" value="GSKIP_dom"/>
    <property type="match status" value="1"/>
</dbReference>
<reference evidence="3 4" key="1">
    <citation type="journal article" date="2011" name="Genome Res.">
        <title>Phylogeny-wide analysis of social amoeba genomes highlights ancient origins for complex intercellular communication.</title>
        <authorList>
            <person name="Heidel A.J."/>
            <person name="Lawal H.M."/>
            <person name="Felder M."/>
            <person name="Schilde C."/>
            <person name="Helps N.R."/>
            <person name="Tunggal B."/>
            <person name="Rivero F."/>
            <person name="John U."/>
            <person name="Schleicher M."/>
            <person name="Eichinger L."/>
            <person name="Platzer M."/>
            <person name="Noegel A.A."/>
            <person name="Schaap P."/>
            <person name="Gloeckner G."/>
        </authorList>
    </citation>
    <scope>NUCLEOTIDE SEQUENCE [LARGE SCALE GENOMIC DNA]</scope>
    <source>
        <strain evidence="4">ATCC 26659 / Pp 5 / PN500</strain>
    </source>
</reference>